<evidence type="ECO:0000256" key="12">
    <source>
        <dbReference type="PIRSR" id="PIRSR001594-1"/>
    </source>
</evidence>
<keyword evidence="5 11" id="KW-0436">Ligase</keyword>
<dbReference type="InterPro" id="IPR016185">
    <property type="entry name" value="PreATP-grasp_dom_sf"/>
</dbReference>
<feature type="binding site" evidence="14">
    <location>
        <position position="543"/>
    </location>
    <ligand>
        <name>Mn(2+)</name>
        <dbReference type="ChEBI" id="CHEBI:29035"/>
    </ligand>
</feature>
<dbReference type="InterPro" id="IPR000891">
    <property type="entry name" value="PYR_CT"/>
</dbReference>
<dbReference type="PROSITE" id="PS50975">
    <property type="entry name" value="ATP_GRASP"/>
    <property type="match status" value="1"/>
</dbReference>
<organism evidence="21 22">
    <name type="scientific">Marivita hallyeonensis</name>
    <dbReference type="NCBI Taxonomy" id="996342"/>
    <lineage>
        <taxon>Bacteria</taxon>
        <taxon>Pseudomonadati</taxon>
        <taxon>Pseudomonadota</taxon>
        <taxon>Alphaproteobacteria</taxon>
        <taxon>Rhodobacterales</taxon>
        <taxon>Roseobacteraceae</taxon>
        <taxon>Marivita</taxon>
    </lineage>
</organism>
<feature type="binding site" evidence="13">
    <location>
        <position position="203"/>
    </location>
    <ligand>
        <name>ATP</name>
        <dbReference type="ChEBI" id="CHEBI:30616"/>
    </ligand>
</feature>
<dbReference type="InterPro" id="IPR000089">
    <property type="entry name" value="Biotin_lipoyl"/>
</dbReference>
<dbReference type="AlphaFoldDB" id="A0A1M5P8E0"/>
<feature type="region of interest" description="Disordered" evidence="16">
    <location>
        <begin position="484"/>
        <end position="514"/>
    </location>
</feature>
<gene>
    <name evidence="21" type="ORF">SAMN05443551_1197</name>
</gene>
<feature type="binding site" evidence="14">
    <location>
        <position position="741"/>
    </location>
    <ligand>
        <name>Mn(2+)</name>
        <dbReference type="ChEBI" id="CHEBI:29035"/>
    </ligand>
</feature>
<dbReference type="InterPro" id="IPR011761">
    <property type="entry name" value="ATP-grasp"/>
</dbReference>
<keyword evidence="10" id="KW-0511">Multifunctional enzyme</keyword>
<dbReference type="SMART" id="SM00878">
    <property type="entry name" value="Biotin_carb_C"/>
    <property type="match status" value="1"/>
</dbReference>
<evidence type="ECO:0000256" key="1">
    <source>
        <dbReference type="ARBA" id="ARBA00001953"/>
    </source>
</evidence>
<evidence type="ECO:0000256" key="9">
    <source>
        <dbReference type="ARBA" id="ARBA00023267"/>
    </source>
</evidence>
<evidence type="ECO:0000256" key="5">
    <source>
        <dbReference type="ARBA" id="ARBA00022598"/>
    </source>
</evidence>
<comment type="function">
    <text evidence="11">Catalyzes a 2-step reaction, involving the ATP-dependent carboxylation of the covalently attached biotin in the first step and the transfer of the carboxyl group to pyruvate in the second.</text>
</comment>
<dbReference type="CDD" id="cd07937">
    <property type="entry name" value="DRE_TIM_PC_TC_5S"/>
    <property type="match status" value="1"/>
</dbReference>
<dbReference type="PROSITE" id="PS00867">
    <property type="entry name" value="CPSASE_2"/>
    <property type="match status" value="1"/>
</dbReference>
<dbReference type="OrthoDB" id="9763189at2"/>
<dbReference type="CDD" id="cd06850">
    <property type="entry name" value="biotinyl_domain"/>
    <property type="match status" value="1"/>
</dbReference>
<feature type="compositionally biased region" description="Basic and acidic residues" evidence="16">
    <location>
        <begin position="485"/>
        <end position="497"/>
    </location>
</feature>
<dbReference type="NCBIfam" id="TIGR01235">
    <property type="entry name" value="pyruv_carbox"/>
    <property type="match status" value="1"/>
</dbReference>
<dbReference type="Gene3D" id="3.10.600.10">
    <property type="entry name" value="pyruvate carboxylase f1077a mutant domain"/>
    <property type="match status" value="2"/>
</dbReference>
<feature type="binding site" evidence="13">
    <location>
        <position position="876"/>
    </location>
    <ligand>
        <name>substrate</name>
    </ligand>
</feature>
<dbReference type="PIRSF" id="PIRSF001594">
    <property type="entry name" value="Pyruv_carbox"/>
    <property type="match status" value="1"/>
</dbReference>
<dbReference type="Pfam" id="PF00682">
    <property type="entry name" value="HMGL-like"/>
    <property type="match status" value="1"/>
</dbReference>
<dbReference type="InterPro" id="IPR005481">
    <property type="entry name" value="BC-like_N"/>
</dbReference>
<accession>A0A1M5P8E0</accession>
<keyword evidence="21" id="KW-0670">Pyruvate</keyword>
<dbReference type="PANTHER" id="PTHR43778:SF2">
    <property type="entry name" value="PYRUVATE CARBOXYLASE, MITOCHONDRIAL"/>
    <property type="match status" value="1"/>
</dbReference>
<feature type="binding site" description="via carbamate group" evidence="14">
    <location>
        <position position="712"/>
    </location>
    <ligand>
        <name>Mn(2+)</name>
        <dbReference type="ChEBI" id="CHEBI:29035"/>
    </ligand>
</feature>
<evidence type="ECO:0000259" key="19">
    <source>
        <dbReference type="PROSITE" id="PS50979"/>
    </source>
</evidence>
<feature type="binding site" evidence="14">
    <location>
        <position position="743"/>
    </location>
    <ligand>
        <name>Mn(2+)</name>
        <dbReference type="ChEBI" id="CHEBI:29035"/>
    </ligand>
</feature>
<reference evidence="21 22" key="1">
    <citation type="submission" date="2016-11" db="EMBL/GenBank/DDBJ databases">
        <authorList>
            <person name="Jaros S."/>
            <person name="Januszkiewicz K."/>
            <person name="Wedrychowicz H."/>
        </authorList>
    </citation>
    <scope>NUCLEOTIDE SEQUENCE [LARGE SCALE GENOMIC DNA]</scope>
    <source>
        <strain evidence="21 22">DSM 29431</strain>
    </source>
</reference>
<dbReference type="FunFam" id="2.40.50.100:FF:000003">
    <property type="entry name" value="Acetyl-CoA carboxylase biotin carboxyl carrier protein"/>
    <property type="match status" value="1"/>
</dbReference>
<dbReference type="InterPro" id="IPR055268">
    <property type="entry name" value="PCB-like"/>
</dbReference>
<evidence type="ECO:0000256" key="4">
    <source>
        <dbReference type="ARBA" id="ARBA00022432"/>
    </source>
</evidence>
<dbReference type="Pfam" id="PF02785">
    <property type="entry name" value="Biotin_carb_C"/>
    <property type="match status" value="1"/>
</dbReference>
<evidence type="ECO:0000313" key="21">
    <source>
        <dbReference type="EMBL" id="SHG98060.1"/>
    </source>
</evidence>
<comment type="catalytic activity">
    <reaction evidence="11">
        <text>hydrogencarbonate + pyruvate + ATP = oxaloacetate + ADP + phosphate + H(+)</text>
        <dbReference type="Rhea" id="RHEA:20844"/>
        <dbReference type="ChEBI" id="CHEBI:15361"/>
        <dbReference type="ChEBI" id="CHEBI:15378"/>
        <dbReference type="ChEBI" id="CHEBI:16452"/>
        <dbReference type="ChEBI" id="CHEBI:17544"/>
        <dbReference type="ChEBI" id="CHEBI:30616"/>
        <dbReference type="ChEBI" id="CHEBI:43474"/>
        <dbReference type="ChEBI" id="CHEBI:456216"/>
        <dbReference type="EC" id="6.4.1.1"/>
    </reaction>
</comment>
<feature type="domain" description="Pyruvate carboxyltransferase" evidence="20">
    <location>
        <begin position="534"/>
        <end position="802"/>
    </location>
</feature>
<dbReference type="EC" id="6.4.1.1" evidence="3 11"/>
<feature type="domain" description="Lipoyl-binding" evidence="17">
    <location>
        <begin position="1072"/>
        <end position="1147"/>
    </location>
</feature>
<dbReference type="InterPro" id="IPR011764">
    <property type="entry name" value="Biotin_carboxylation_dom"/>
</dbReference>
<dbReference type="NCBIfam" id="NF009554">
    <property type="entry name" value="PRK12999.1"/>
    <property type="match status" value="1"/>
</dbReference>
<feature type="domain" description="ATP-grasp" evidence="18">
    <location>
        <begin position="123"/>
        <end position="321"/>
    </location>
</feature>
<dbReference type="PROSITE" id="PS50968">
    <property type="entry name" value="BIOTINYL_LIPOYL"/>
    <property type="match status" value="1"/>
</dbReference>
<dbReference type="FunFam" id="3.40.50.20:FF:000010">
    <property type="entry name" value="Propionyl-CoA carboxylase subunit alpha"/>
    <property type="match status" value="1"/>
</dbReference>
<dbReference type="InterPro" id="IPR013785">
    <property type="entry name" value="Aldolase_TIM"/>
</dbReference>
<dbReference type="InterPro" id="IPR005482">
    <property type="entry name" value="Biotin_COase_C"/>
</dbReference>
<feature type="binding site" evidence="13">
    <location>
        <position position="119"/>
    </location>
    <ligand>
        <name>ATP</name>
        <dbReference type="ChEBI" id="CHEBI:30616"/>
    </ligand>
</feature>
<feature type="modified residue" description="N6-carboxylysine" evidence="15">
    <location>
        <position position="712"/>
    </location>
</feature>
<keyword evidence="22" id="KW-1185">Reference proteome</keyword>
<evidence type="ECO:0000256" key="7">
    <source>
        <dbReference type="ARBA" id="ARBA00022741"/>
    </source>
</evidence>
<dbReference type="SUPFAM" id="SSF56059">
    <property type="entry name" value="Glutathione synthetase ATP-binding domain-like"/>
    <property type="match status" value="1"/>
</dbReference>
<protein>
    <recommendedName>
        <fullName evidence="3 11">Pyruvate carboxylase</fullName>
        <ecNumber evidence="3 11">6.4.1.1</ecNumber>
    </recommendedName>
</protein>
<evidence type="ECO:0000256" key="16">
    <source>
        <dbReference type="SAM" id="MobiDB-lite"/>
    </source>
</evidence>
<evidence type="ECO:0000256" key="2">
    <source>
        <dbReference type="ARBA" id="ARBA00004742"/>
    </source>
</evidence>
<dbReference type="GO" id="GO:0006094">
    <property type="term" value="P:gluconeogenesis"/>
    <property type="evidence" value="ECO:0007669"/>
    <property type="project" value="UniProtKB-UniPathway"/>
</dbReference>
<dbReference type="Gene3D" id="2.40.50.100">
    <property type="match status" value="1"/>
</dbReference>
<dbReference type="Pfam" id="PF00289">
    <property type="entry name" value="Biotin_carb_N"/>
    <property type="match status" value="1"/>
</dbReference>
<dbReference type="InterPro" id="IPR003379">
    <property type="entry name" value="Carboxylase_cons_dom"/>
</dbReference>
<dbReference type="PROSITE" id="PS50991">
    <property type="entry name" value="PYR_CT"/>
    <property type="match status" value="1"/>
</dbReference>
<dbReference type="Pfam" id="PF02786">
    <property type="entry name" value="CPSase_L_D2"/>
    <property type="match status" value="1"/>
</dbReference>
<comment type="pathway">
    <text evidence="2">Carbohydrate biosynthesis; gluconeogenesis.</text>
</comment>
<keyword evidence="9 11" id="KW-0092">Biotin</keyword>
<evidence type="ECO:0000313" key="22">
    <source>
        <dbReference type="Proteomes" id="UP000184221"/>
    </source>
</evidence>
<dbReference type="UniPathway" id="UPA00138"/>
<dbReference type="SUPFAM" id="SSF52440">
    <property type="entry name" value="PreATP-grasp domain"/>
    <property type="match status" value="1"/>
</dbReference>
<keyword evidence="7 11" id="KW-0547">Nucleotide-binding</keyword>
<evidence type="ECO:0000256" key="6">
    <source>
        <dbReference type="ARBA" id="ARBA00022723"/>
    </source>
</evidence>
<dbReference type="SUPFAM" id="SSF51569">
    <property type="entry name" value="Aldolase"/>
    <property type="match status" value="1"/>
</dbReference>
<dbReference type="InterPro" id="IPR005930">
    <property type="entry name" value="Pyruv_COase"/>
</dbReference>
<evidence type="ECO:0000256" key="8">
    <source>
        <dbReference type="ARBA" id="ARBA00022840"/>
    </source>
</evidence>
<dbReference type="Pfam" id="PF02436">
    <property type="entry name" value="PYC_OADA"/>
    <property type="match status" value="1"/>
</dbReference>
<keyword evidence="6 14" id="KW-0479">Metal-binding</keyword>
<evidence type="ECO:0000256" key="3">
    <source>
        <dbReference type="ARBA" id="ARBA00013057"/>
    </source>
</evidence>
<dbReference type="InterPro" id="IPR001882">
    <property type="entry name" value="Biotin_BS"/>
</dbReference>
<evidence type="ECO:0000256" key="14">
    <source>
        <dbReference type="PIRSR" id="PIRSR001594-3"/>
    </source>
</evidence>
<dbReference type="STRING" id="996342.SAMN05443551_1197"/>
<dbReference type="InterPro" id="IPR011053">
    <property type="entry name" value="Single_hybrid_motif"/>
</dbReference>
<evidence type="ECO:0000259" key="20">
    <source>
        <dbReference type="PROSITE" id="PS50991"/>
    </source>
</evidence>
<dbReference type="Pfam" id="PF00364">
    <property type="entry name" value="Biotin_lipoyl"/>
    <property type="match status" value="1"/>
</dbReference>
<keyword evidence="4" id="KW-0312">Gluconeogenesis</keyword>
<dbReference type="SUPFAM" id="SSF89000">
    <property type="entry name" value="post-HMGL domain-like"/>
    <property type="match status" value="1"/>
</dbReference>
<proteinExistence type="predicted"/>
<feature type="domain" description="Biotin carboxylation" evidence="19">
    <location>
        <begin position="3"/>
        <end position="456"/>
    </location>
</feature>
<dbReference type="NCBIfam" id="NF006761">
    <property type="entry name" value="PRK09282.1"/>
    <property type="match status" value="1"/>
</dbReference>
<keyword evidence="8 11" id="KW-0067">ATP-binding</keyword>
<evidence type="ECO:0000256" key="13">
    <source>
        <dbReference type="PIRSR" id="PIRSR001594-2"/>
    </source>
</evidence>
<name>A0A1M5P8E0_9RHOB</name>
<comment type="cofactor">
    <cofactor evidence="1 11">
        <name>biotin</name>
        <dbReference type="ChEBI" id="CHEBI:57586"/>
    </cofactor>
</comment>
<sequence length="1148" mass="125965">MPDFQKILIANRGEIAIRIMRAANEMGKKTVAVYAEEDKLGLHRFKADEAYRIGEGMGPVAAYLSIDEIIRVAKQSGADAVHPGYGLLSENPDLVDACAANGITFIGPRAETMRSLGDKASARKVAIEAGVPVIPATEVLGDDFKAIAKEAAEIGYPLMLKASWGGGGRGMRPINGPDELKEKVLEGRREAEAAFGNGEGYLEKMIIRARHVEVQILGDSHGNIYHLYERDCSVQRRNQKVVERAPAPYLSEAQREELCELGRKICAHVNYECAGTVEFLMDMESGKFYFIEVNPRVQVEHTVTEEVTGIDIVQAQIMIAEGKSLAEATGKASQYDIRLNGHALQTRVTTEDPQNNFIPDYGRITAYRSATGMGIRLDGGTAYAGGVITRYYDSLLTKVTAWAPTPEKAIARMDRALREFRVRGVSTNIAFVENLLKHPTFLSNQYTTKFIDETPELFQFSKRRDRGTKVLTYIADITVNGHPEVAGRPKPAEDLKPARAPKLRVETPPPGTKTLLEEKGPQAVADWMLAQKGVLITDTTMRDGHQSLLATRMRSIDMIKVAPAYAANLPQLFSVECWGGATFDVAYRFLQECPWQRLRDLRARMPNIMTQMLLRGANGVGYTNYPDNVVQFFVKQAAETGVDVFRVFDSLNWVENMRVAMDAVLDTGRILEGTICYTGDLNDPDRSKYDLKYYVQMGKDLKAAGAHVLGLKDMAGLMKPAAATALVKTLKAELGLPVHYHTHDTSGAAIASIMAAAEAGVDAVDAAMDALSGNTSQPTLGSVVEALRHTDRATDLDISAIREISNYWEAVRGQYAAFETGQQAPASEVYLHEMPGGQFTNLKAQARSLGLEERWHEVAQTYADVNQMFGDIVKVTPSSKVVGDMALMMVSQGLTRADVEDADTDVSFPDSVVDMMKGNLGQPTGGWPKKLQKKILKGEKAFTDRPGKHAEPVDIEETRAKLIAELEGKLVDDEDLNGYLMYPKVFLDYMGRHRTYGPVRVLPTKTFFYGMTQGEEISPEIDPGKTLEIRLIAVGETQDDGEVRVFFELNGQPRTIRVPDRKAKAVTAARPKAEVGNDNHIGAPMPGVVASIAVSAGQKVKQGDLLLTIEAMKMETGLHAERDAVVKAVHVQVAAQIDAKDLLVELEG</sequence>
<dbReference type="PROSITE" id="PS00188">
    <property type="entry name" value="BIOTIN"/>
    <property type="match status" value="1"/>
</dbReference>
<dbReference type="RefSeq" id="WP_072776520.1">
    <property type="nucleotide sequence ID" value="NZ_FQXC01000001.1"/>
</dbReference>
<feature type="binding site" evidence="13">
    <location>
        <position position="615"/>
    </location>
    <ligand>
        <name>substrate</name>
    </ligand>
</feature>
<dbReference type="GO" id="GO:0005737">
    <property type="term" value="C:cytoplasm"/>
    <property type="evidence" value="ECO:0007669"/>
    <property type="project" value="TreeGrafter"/>
</dbReference>
<feature type="active site" evidence="12">
    <location>
        <position position="296"/>
    </location>
</feature>
<evidence type="ECO:0000256" key="15">
    <source>
        <dbReference type="PIRSR" id="PIRSR001594-4"/>
    </source>
</evidence>
<evidence type="ECO:0000256" key="10">
    <source>
        <dbReference type="ARBA" id="ARBA00023268"/>
    </source>
</evidence>
<evidence type="ECO:0000259" key="17">
    <source>
        <dbReference type="PROSITE" id="PS50968"/>
    </source>
</evidence>
<evidence type="ECO:0000259" key="18">
    <source>
        <dbReference type="PROSITE" id="PS50975"/>
    </source>
</evidence>
<feature type="modified residue" description="N6-biotinyllysine" evidence="15">
    <location>
        <position position="1113"/>
    </location>
</feature>
<dbReference type="InterPro" id="IPR005479">
    <property type="entry name" value="CPAse_ATP-bd"/>
</dbReference>
<dbReference type="InterPro" id="IPR011054">
    <property type="entry name" value="Rudment_hybrid_motif"/>
</dbReference>
<dbReference type="GO" id="GO:0005524">
    <property type="term" value="F:ATP binding"/>
    <property type="evidence" value="ECO:0007669"/>
    <property type="project" value="UniProtKB-UniRule"/>
</dbReference>
<dbReference type="Gene3D" id="3.20.20.70">
    <property type="entry name" value="Aldolase class I"/>
    <property type="match status" value="1"/>
</dbReference>
<dbReference type="SUPFAM" id="SSF51246">
    <property type="entry name" value="Rudiment single hybrid motif"/>
    <property type="match status" value="1"/>
</dbReference>
<dbReference type="GO" id="GO:0046872">
    <property type="term" value="F:metal ion binding"/>
    <property type="evidence" value="ECO:0007669"/>
    <property type="project" value="UniProtKB-KW"/>
</dbReference>
<dbReference type="PROSITE" id="PS50979">
    <property type="entry name" value="BC"/>
    <property type="match status" value="1"/>
</dbReference>
<dbReference type="Gene3D" id="3.30.470.20">
    <property type="entry name" value="ATP-grasp fold, B domain"/>
    <property type="match status" value="1"/>
</dbReference>
<dbReference type="EMBL" id="FQXC01000001">
    <property type="protein sequence ID" value="SHG98060.1"/>
    <property type="molecule type" value="Genomic_DNA"/>
</dbReference>
<dbReference type="PROSITE" id="PS00866">
    <property type="entry name" value="CPSASE_1"/>
    <property type="match status" value="1"/>
</dbReference>
<dbReference type="SUPFAM" id="SSF51230">
    <property type="entry name" value="Single hybrid motif"/>
    <property type="match status" value="1"/>
</dbReference>
<dbReference type="PANTHER" id="PTHR43778">
    <property type="entry name" value="PYRUVATE CARBOXYLASE"/>
    <property type="match status" value="1"/>
</dbReference>
<dbReference type="FunFam" id="3.20.20.70:FF:000033">
    <property type="entry name" value="Pyruvate carboxylase"/>
    <property type="match status" value="1"/>
</dbReference>
<dbReference type="Proteomes" id="UP000184221">
    <property type="component" value="Unassembled WGS sequence"/>
</dbReference>
<dbReference type="GO" id="GO:0004736">
    <property type="term" value="F:pyruvate carboxylase activity"/>
    <property type="evidence" value="ECO:0007669"/>
    <property type="project" value="UniProtKB-EC"/>
</dbReference>
<evidence type="ECO:0000256" key="11">
    <source>
        <dbReference type="PIRNR" id="PIRNR001594"/>
    </source>
</evidence>